<reference evidence="9 10" key="2">
    <citation type="journal article" date="2014" name="J. Gen. Appl. Microbiol.">
        <title>The early diverging ascomycetous budding yeast Saitoella complicata has three histone deacetylases belonging to the Clr6, Hos2, and Rpd3 lineages.</title>
        <authorList>
            <person name="Nishida H."/>
            <person name="Matsumoto T."/>
            <person name="Kondo S."/>
            <person name="Hamamoto M."/>
            <person name="Yoshikawa H."/>
        </authorList>
    </citation>
    <scope>NUCLEOTIDE SEQUENCE [LARGE SCALE GENOMIC DNA]</scope>
    <source>
        <strain evidence="9 10">NRRL Y-17804</strain>
    </source>
</reference>
<keyword evidence="3 6" id="KW-1133">Transmembrane helix</keyword>
<feature type="transmembrane region" description="Helical" evidence="6">
    <location>
        <begin position="410"/>
        <end position="432"/>
    </location>
</feature>
<feature type="compositionally biased region" description="Basic and acidic residues" evidence="5">
    <location>
        <begin position="586"/>
        <end position="598"/>
    </location>
</feature>
<evidence type="ECO:0000256" key="2">
    <source>
        <dbReference type="ARBA" id="ARBA00022692"/>
    </source>
</evidence>
<dbReference type="SUPFAM" id="SSF81321">
    <property type="entry name" value="Family A G protein-coupled receptor-like"/>
    <property type="match status" value="1"/>
</dbReference>
<keyword evidence="2 6" id="KW-0812">Transmembrane</keyword>
<dbReference type="GO" id="GO:0005886">
    <property type="term" value="C:plasma membrane"/>
    <property type="evidence" value="ECO:0007669"/>
    <property type="project" value="TreeGrafter"/>
</dbReference>
<dbReference type="InterPro" id="IPR022596">
    <property type="entry name" value="GPR1/2/3_C"/>
</dbReference>
<evidence type="ECO:0008006" key="11">
    <source>
        <dbReference type="Google" id="ProtNLM"/>
    </source>
</evidence>
<dbReference type="OMA" id="FWFFRMR"/>
<comment type="caution">
    <text evidence="9">The sequence shown here is derived from an EMBL/GenBank/DDBJ whole genome shotgun (WGS) entry which is preliminary data.</text>
</comment>
<feature type="region of interest" description="Disordered" evidence="5">
    <location>
        <begin position="262"/>
        <end position="286"/>
    </location>
</feature>
<dbReference type="Pfam" id="PF11710">
    <property type="entry name" value="Git3"/>
    <property type="match status" value="1"/>
</dbReference>
<dbReference type="PANTHER" id="PTHR23112">
    <property type="entry name" value="G PROTEIN-COUPLED RECEPTOR 157-RELATED"/>
    <property type="match status" value="1"/>
</dbReference>
<feature type="transmembrane region" description="Helical" evidence="6">
    <location>
        <begin position="140"/>
        <end position="163"/>
    </location>
</feature>
<feature type="transmembrane region" description="Helical" evidence="6">
    <location>
        <begin position="30"/>
        <end position="51"/>
    </location>
</feature>
<dbReference type="GO" id="GO:0007189">
    <property type="term" value="P:adenylate cyclase-activating G protein-coupled receptor signaling pathway"/>
    <property type="evidence" value="ECO:0007669"/>
    <property type="project" value="TreeGrafter"/>
</dbReference>
<sequence length="598" mass="66732">MLENYTGFGGMNGAGVIQFTAYQARVIRSVAVSCATVSVATSICGILYLLIFLPRMSFRHQLIFLLFVSDFCKATWEMIFPAVALSRGMISADSSFCQAAGFFSETFIEATDFAVFVIALHTALYVFLPHKQTGQEGGLYPYRNWVFTVWALLSILLASLVFAGEGYVPLPNWCYIPVKPIAWRMALTWGPRFFIIGFVLVLYLALYIYVKSRFRSIRKDIHHPSLLSEDLPEPAGAAVGREGRRPSQDAGIAMLDTHGLLGDVSEEAPPQPPQSKSASASQRRHRNFSAISLTSRRTSSAPLEHPVLAQDSAHGSTPSPLPLDIPAAEELTIGPFPGQRHPDPTTTSTQQAHLNQPLTPMQELHKRHLLVIRQLRLLFIYPIVYLFLWIIPFVLYVFQLSSESVTKPIFVLHTISSGVIPLHGFVDVMVFVTKEKPYVRVSQWIHDKRHGGDPTGGDRKGSTASVGSNASSSEGNYTVQASLGHSMNDAYLRRMDEDRQLREERNEREERRERARGEGSMSAEADARWWDKYDLETGLSGEALTTGQRGSSSAVATGTRRGEQLKDGEMIRMQTFTLMDRLTGPESRESDRSRRSKR</sequence>
<dbReference type="STRING" id="698492.A0A0E9NAV7"/>
<dbReference type="Gene3D" id="1.20.1070.10">
    <property type="entry name" value="Rhodopsin 7-helix transmembrane proteins"/>
    <property type="match status" value="1"/>
</dbReference>
<feature type="region of interest" description="Disordered" evidence="5">
    <location>
        <begin position="332"/>
        <end position="352"/>
    </location>
</feature>
<feature type="region of interest" description="Disordered" evidence="5">
    <location>
        <begin position="449"/>
        <end position="475"/>
    </location>
</feature>
<evidence type="ECO:0000256" key="5">
    <source>
        <dbReference type="SAM" id="MobiDB-lite"/>
    </source>
</evidence>
<evidence type="ECO:0000313" key="10">
    <source>
        <dbReference type="Proteomes" id="UP000033140"/>
    </source>
</evidence>
<feature type="compositionally biased region" description="Basic and acidic residues" evidence="5">
    <location>
        <begin position="496"/>
        <end position="517"/>
    </location>
</feature>
<feature type="compositionally biased region" description="Basic and acidic residues" evidence="5">
    <location>
        <begin position="560"/>
        <end position="570"/>
    </location>
</feature>
<feature type="transmembrane region" description="Helical" evidence="6">
    <location>
        <begin position="63"/>
        <end position="86"/>
    </location>
</feature>
<proteinExistence type="predicted"/>
<evidence type="ECO:0000256" key="3">
    <source>
        <dbReference type="ARBA" id="ARBA00022989"/>
    </source>
</evidence>
<accession>A0A0E9NAV7</accession>
<feature type="compositionally biased region" description="Basic and acidic residues" evidence="5">
    <location>
        <begin position="450"/>
        <end position="461"/>
    </location>
</feature>
<feature type="compositionally biased region" description="Low complexity" evidence="5">
    <location>
        <begin position="462"/>
        <end position="475"/>
    </location>
</feature>
<gene>
    <name evidence="9" type="ORF">G7K_1069-t1</name>
</gene>
<evidence type="ECO:0000256" key="4">
    <source>
        <dbReference type="ARBA" id="ARBA00023136"/>
    </source>
</evidence>
<feature type="transmembrane region" description="Helical" evidence="6">
    <location>
        <begin position="106"/>
        <end position="128"/>
    </location>
</feature>
<feature type="transmembrane region" description="Helical" evidence="6">
    <location>
        <begin position="375"/>
        <end position="398"/>
    </location>
</feature>
<reference evidence="9 10" key="1">
    <citation type="journal article" date="2011" name="J. Gen. Appl. Microbiol.">
        <title>Draft genome sequencing of the enigmatic yeast Saitoella complicata.</title>
        <authorList>
            <person name="Nishida H."/>
            <person name="Hamamoto M."/>
            <person name="Sugiyama J."/>
        </authorList>
    </citation>
    <scope>NUCLEOTIDE SEQUENCE [LARGE SCALE GENOMIC DNA]</scope>
    <source>
        <strain evidence="9 10">NRRL Y-17804</strain>
    </source>
</reference>
<feature type="transmembrane region" description="Helical" evidence="6">
    <location>
        <begin position="193"/>
        <end position="210"/>
    </location>
</feature>
<reference evidence="9 10" key="3">
    <citation type="journal article" date="2015" name="Genome Announc.">
        <title>Draft Genome Sequence of the Archiascomycetous Yeast Saitoella complicata.</title>
        <authorList>
            <person name="Yamauchi K."/>
            <person name="Kondo S."/>
            <person name="Hamamoto M."/>
            <person name="Takahashi Y."/>
            <person name="Ogura Y."/>
            <person name="Hayashi T."/>
            <person name="Nishida H."/>
        </authorList>
    </citation>
    <scope>NUCLEOTIDE SEQUENCE [LARGE SCALE GENOMIC DNA]</scope>
    <source>
        <strain evidence="9 10">NRRL Y-17804</strain>
    </source>
</reference>
<name>A0A0E9NAV7_SAICN</name>
<protein>
    <recommendedName>
        <fullName evidence="11">G-protein coupled receptors family 1 profile domain-containing protein</fullName>
    </recommendedName>
</protein>
<evidence type="ECO:0000256" key="1">
    <source>
        <dbReference type="ARBA" id="ARBA00004141"/>
    </source>
</evidence>
<dbReference type="GO" id="GO:0004930">
    <property type="term" value="F:G protein-coupled receptor activity"/>
    <property type="evidence" value="ECO:0007669"/>
    <property type="project" value="TreeGrafter"/>
</dbReference>
<dbReference type="Proteomes" id="UP000033140">
    <property type="component" value="Unassembled WGS sequence"/>
</dbReference>
<evidence type="ECO:0000259" key="7">
    <source>
        <dbReference type="Pfam" id="PF11710"/>
    </source>
</evidence>
<evidence type="ECO:0000256" key="6">
    <source>
        <dbReference type="SAM" id="Phobius"/>
    </source>
</evidence>
<feature type="domain" description="Glucose receptor Git3-like N-terminal" evidence="7">
    <location>
        <begin position="26"/>
        <end position="216"/>
    </location>
</feature>
<dbReference type="AlphaFoldDB" id="A0A0E9NAV7"/>
<comment type="subcellular location">
    <subcellularLocation>
        <location evidence="1">Membrane</location>
        <topology evidence="1">Multi-pass membrane protein</topology>
    </subcellularLocation>
</comment>
<dbReference type="PANTHER" id="PTHR23112:SF37">
    <property type="entry name" value="G PROTEIN-COUPLED RECEPTOR GPR1"/>
    <property type="match status" value="1"/>
</dbReference>
<feature type="region of interest" description="Disordered" evidence="5">
    <location>
        <begin position="496"/>
        <end position="523"/>
    </location>
</feature>
<feature type="domain" description="G protein-coupled receptor GPR1/2/3 C-terminal" evidence="8">
    <location>
        <begin position="367"/>
        <end position="438"/>
    </location>
</feature>
<keyword evidence="4 6" id="KW-0472">Membrane</keyword>
<evidence type="ECO:0000313" key="9">
    <source>
        <dbReference type="EMBL" id="GAO46851.1"/>
    </source>
</evidence>
<feature type="compositionally biased region" description="Polar residues" evidence="5">
    <location>
        <begin position="543"/>
        <end position="556"/>
    </location>
</feature>
<dbReference type="Pfam" id="PF11970">
    <property type="entry name" value="GPR_Gpa2_C"/>
    <property type="match status" value="1"/>
</dbReference>
<evidence type="ECO:0000259" key="8">
    <source>
        <dbReference type="Pfam" id="PF11970"/>
    </source>
</evidence>
<dbReference type="InterPro" id="IPR023041">
    <property type="entry name" value="Glucose_rcpt_Git3-like_N"/>
</dbReference>
<dbReference type="EMBL" id="BACD03000006">
    <property type="protein sequence ID" value="GAO46851.1"/>
    <property type="molecule type" value="Genomic_DNA"/>
</dbReference>
<keyword evidence="10" id="KW-1185">Reference proteome</keyword>
<feature type="region of interest" description="Disordered" evidence="5">
    <location>
        <begin position="543"/>
        <end position="598"/>
    </location>
</feature>
<organism evidence="9 10">
    <name type="scientific">Saitoella complicata (strain BCRC 22490 / CBS 7301 / JCM 7358 / NBRC 10748 / NRRL Y-17804)</name>
    <dbReference type="NCBI Taxonomy" id="698492"/>
    <lineage>
        <taxon>Eukaryota</taxon>
        <taxon>Fungi</taxon>
        <taxon>Dikarya</taxon>
        <taxon>Ascomycota</taxon>
        <taxon>Taphrinomycotina</taxon>
        <taxon>Taphrinomycotina incertae sedis</taxon>
        <taxon>Saitoella</taxon>
    </lineage>
</organism>